<reference evidence="2" key="1">
    <citation type="submission" date="2021-06" db="EMBL/GenBank/DDBJ databases">
        <title>Parelaphostrongylus tenuis whole genome reference sequence.</title>
        <authorList>
            <person name="Garwood T.J."/>
            <person name="Larsen P.A."/>
            <person name="Fountain-Jones N.M."/>
            <person name="Garbe J.R."/>
            <person name="Macchietto M.G."/>
            <person name="Kania S.A."/>
            <person name="Gerhold R.W."/>
            <person name="Richards J.E."/>
            <person name="Wolf T.M."/>
        </authorList>
    </citation>
    <scope>NUCLEOTIDE SEQUENCE</scope>
    <source>
        <strain evidence="2">MNPRO001-30</strain>
        <tissue evidence="2">Meninges</tissue>
    </source>
</reference>
<evidence type="ECO:0000256" key="1">
    <source>
        <dbReference type="SAM" id="MobiDB-lite"/>
    </source>
</evidence>
<evidence type="ECO:0000313" key="2">
    <source>
        <dbReference type="EMBL" id="KAJ1354113.1"/>
    </source>
</evidence>
<sequence length="70" mass="7640">MPRRGEEARVGGRSLMLADLTLRSKLGPVTSMSPQSRPASRQRKIACRQTDKEETDRTVLGIPGSSTVQS</sequence>
<comment type="caution">
    <text evidence="2">The sequence shown here is derived from an EMBL/GenBank/DDBJ whole genome shotgun (WGS) entry which is preliminary data.</text>
</comment>
<dbReference type="AlphaFoldDB" id="A0AAD5MC49"/>
<organism evidence="2 3">
    <name type="scientific">Parelaphostrongylus tenuis</name>
    <name type="common">Meningeal worm</name>
    <dbReference type="NCBI Taxonomy" id="148309"/>
    <lineage>
        <taxon>Eukaryota</taxon>
        <taxon>Metazoa</taxon>
        <taxon>Ecdysozoa</taxon>
        <taxon>Nematoda</taxon>
        <taxon>Chromadorea</taxon>
        <taxon>Rhabditida</taxon>
        <taxon>Rhabditina</taxon>
        <taxon>Rhabditomorpha</taxon>
        <taxon>Strongyloidea</taxon>
        <taxon>Metastrongylidae</taxon>
        <taxon>Parelaphostrongylus</taxon>
    </lineage>
</organism>
<evidence type="ECO:0000313" key="3">
    <source>
        <dbReference type="Proteomes" id="UP001196413"/>
    </source>
</evidence>
<accession>A0AAD5MC49</accession>
<gene>
    <name evidence="2" type="ORF">KIN20_010932</name>
</gene>
<dbReference type="Proteomes" id="UP001196413">
    <property type="component" value="Unassembled WGS sequence"/>
</dbReference>
<protein>
    <submittedName>
        <fullName evidence="2">Uncharacterized protein</fullName>
    </submittedName>
</protein>
<feature type="compositionally biased region" description="Polar residues" evidence="1">
    <location>
        <begin position="30"/>
        <end position="39"/>
    </location>
</feature>
<feature type="region of interest" description="Disordered" evidence="1">
    <location>
        <begin position="25"/>
        <end position="70"/>
    </location>
</feature>
<name>A0AAD5MC49_PARTN</name>
<dbReference type="EMBL" id="JAHQIW010001967">
    <property type="protein sequence ID" value="KAJ1354113.1"/>
    <property type="molecule type" value="Genomic_DNA"/>
</dbReference>
<keyword evidence="3" id="KW-1185">Reference proteome</keyword>
<proteinExistence type="predicted"/>